<dbReference type="AlphaFoldDB" id="A0A1Y2DK42"/>
<feature type="region of interest" description="Disordered" evidence="1">
    <location>
        <begin position="369"/>
        <end position="419"/>
    </location>
</feature>
<evidence type="ECO:0008006" key="4">
    <source>
        <dbReference type="Google" id="ProtNLM"/>
    </source>
</evidence>
<organism evidence="2 3">
    <name type="scientific">Pseudomassariella vexata</name>
    <dbReference type="NCBI Taxonomy" id="1141098"/>
    <lineage>
        <taxon>Eukaryota</taxon>
        <taxon>Fungi</taxon>
        <taxon>Dikarya</taxon>
        <taxon>Ascomycota</taxon>
        <taxon>Pezizomycotina</taxon>
        <taxon>Sordariomycetes</taxon>
        <taxon>Xylariomycetidae</taxon>
        <taxon>Amphisphaeriales</taxon>
        <taxon>Pseudomassariaceae</taxon>
        <taxon>Pseudomassariella</taxon>
    </lineage>
</organism>
<dbReference type="GeneID" id="63779280"/>
<dbReference type="Proteomes" id="UP000193689">
    <property type="component" value="Unassembled WGS sequence"/>
</dbReference>
<protein>
    <recommendedName>
        <fullName evidence="4">Transcription factor Iwr1 domain-containing protein</fullName>
    </recommendedName>
</protein>
<dbReference type="RefSeq" id="XP_040712211.1">
    <property type="nucleotide sequence ID" value="XM_040863068.1"/>
</dbReference>
<dbReference type="InParanoid" id="A0A1Y2DK42"/>
<feature type="compositionally biased region" description="Polar residues" evidence="1">
    <location>
        <begin position="192"/>
        <end position="208"/>
    </location>
</feature>
<dbReference type="EMBL" id="MCFJ01000013">
    <property type="protein sequence ID" value="ORY59637.1"/>
    <property type="molecule type" value="Genomic_DNA"/>
</dbReference>
<reference evidence="2 3" key="1">
    <citation type="submission" date="2016-07" db="EMBL/GenBank/DDBJ databases">
        <title>Pervasive Adenine N6-methylation of Active Genes in Fungi.</title>
        <authorList>
            <consortium name="DOE Joint Genome Institute"/>
            <person name="Mondo S.J."/>
            <person name="Dannebaum R.O."/>
            <person name="Kuo R.C."/>
            <person name="Labutti K."/>
            <person name="Haridas S."/>
            <person name="Kuo A."/>
            <person name="Salamov A."/>
            <person name="Ahrendt S.R."/>
            <person name="Lipzen A."/>
            <person name="Sullivan W."/>
            <person name="Andreopoulos W.B."/>
            <person name="Clum A."/>
            <person name="Lindquist E."/>
            <person name="Daum C."/>
            <person name="Ramamoorthy G.K."/>
            <person name="Gryganskyi A."/>
            <person name="Culley D."/>
            <person name="Magnuson J.K."/>
            <person name="James T.Y."/>
            <person name="O'Malley M.A."/>
            <person name="Stajich J.E."/>
            <person name="Spatafora J.W."/>
            <person name="Visel A."/>
            <person name="Grigoriev I.V."/>
        </authorList>
    </citation>
    <scope>NUCLEOTIDE SEQUENCE [LARGE SCALE GENOMIC DNA]</scope>
    <source>
        <strain evidence="2 3">CBS 129021</strain>
    </source>
</reference>
<keyword evidence="3" id="KW-1185">Reference proteome</keyword>
<feature type="region of interest" description="Disordered" evidence="1">
    <location>
        <begin position="192"/>
        <end position="211"/>
    </location>
</feature>
<dbReference type="OrthoDB" id="4779074at2759"/>
<comment type="caution">
    <text evidence="2">The sequence shown here is derived from an EMBL/GenBank/DDBJ whole genome shotgun (WGS) entry which is preliminary data.</text>
</comment>
<accession>A0A1Y2DK42</accession>
<gene>
    <name evidence="2" type="ORF">BCR38DRAFT_477249</name>
</gene>
<feature type="compositionally biased region" description="Polar residues" evidence="1">
    <location>
        <begin position="369"/>
        <end position="389"/>
    </location>
</feature>
<sequence>MPCTFFSTHATATSTSTPNLSAQAPVFNSSTNNHKNQVFCCQAIFHYHTCNCRSPRPIFFCSLPNCRHSTPDLVISSLPFACNSQQVSRRRWQHTNKSLKCRTEVCSAVDPASEAFFREEDTAQRLDEGSELLCLKGQKGLDAESLGRVVPPHVAEGTGGWREEVVIRYESYVVKQVGVIGDKKGRSAFSSDATIASGTSSPGLQGSSALADEEAMPAFRTELEEKEKKGGVDILEMEKRTSKIHTPFNSLQNDSSEDPVGEGQVAGFPAPLEPFHRRFLEEEYDDCYFDTYEPFTVYENDNDDDVDFDCYNDLIDSSSGDDDAEYDGLVDGDLFINALNDDDDSDSQNTCKILVNSKDGNEIFQPAQEAQSANTTPFVNDNGEVSDSDSLGGESCMPKPRSEDIISDLRAAERKPARPKNRGWLSYLRGY</sequence>
<evidence type="ECO:0000313" key="3">
    <source>
        <dbReference type="Proteomes" id="UP000193689"/>
    </source>
</evidence>
<evidence type="ECO:0000256" key="1">
    <source>
        <dbReference type="SAM" id="MobiDB-lite"/>
    </source>
</evidence>
<proteinExistence type="predicted"/>
<evidence type="ECO:0000313" key="2">
    <source>
        <dbReference type="EMBL" id="ORY59637.1"/>
    </source>
</evidence>
<name>A0A1Y2DK42_9PEZI</name>